<keyword evidence="2" id="KW-0862">Zinc</keyword>
<dbReference type="GO" id="GO:0071555">
    <property type="term" value="P:cell wall organization"/>
    <property type="evidence" value="ECO:0007669"/>
    <property type="project" value="UniProtKB-KW"/>
</dbReference>
<dbReference type="InterPro" id="IPR036565">
    <property type="entry name" value="Mur-like_cat_sf"/>
</dbReference>
<dbReference type="GeneID" id="89520719"/>
<dbReference type="RefSeq" id="WP_021750809.1">
    <property type="nucleotide sequence ID" value="NZ_CAUWCU010000056.1"/>
</dbReference>
<dbReference type="GO" id="GO:0009252">
    <property type="term" value="P:peptidoglycan biosynthetic process"/>
    <property type="evidence" value="ECO:0007669"/>
    <property type="project" value="UniProtKB-UniRule"/>
</dbReference>
<dbReference type="SUPFAM" id="SSF53623">
    <property type="entry name" value="MurD-like peptide ligases, catalytic domain"/>
    <property type="match status" value="1"/>
</dbReference>
<feature type="domain" description="Lipid II isoglutaminyl synthase (glutamine-hydrolyzing) subunit MurT C-terminal" evidence="4">
    <location>
        <begin position="322"/>
        <end position="428"/>
    </location>
</feature>
<feature type="binding site" evidence="2">
    <location>
        <position position="230"/>
    </location>
    <ligand>
        <name>Zn(2+)</name>
        <dbReference type="ChEBI" id="CHEBI:29105"/>
    </ligand>
</feature>
<dbReference type="UniPathway" id="UPA00219"/>
<sequence length="442" mass="48888">MRKFLAILVCKLGRAVGKLVGKGSSMPGKFALKICPDILARVQLPSHIIAVTGSNGKTSTVEMIAAILRAGGKTVVYNEEGSNQIEGVTTLVLTHASLTGRVRADVLLIESDERYAAQSFRYFHPTEFVITNLYRDQLTRNGHPEWVYDAILPALHPETELILNADDPLSSCFARGRDRVKWFGLDRCPSDTASPTGVYHDGACCPVCHAPMEYDYVHYNHIGAFRCTKCGHHKPATDYTATALDLGRGTLTIDSSITIQLAFRSIYNVYNILAAYAACRECGVAADTAAGVINNYILKNGRMQKFTLGEHRGMLLTSKHENSIAYDTNLRYIRAAQEPCTVLVIVDAVSRKYFTSETSWLWDIDFDQLNAPQVQRIILSGRYCNDLAERFSFTDIPREKVTVQADIPAAAAELKADGSENVYVVTCFSDRDKILSQVVKEA</sequence>
<dbReference type="GO" id="GO:0016881">
    <property type="term" value="F:acid-amino acid ligase activity"/>
    <property type="evidence" value="ECO:0007669"/>
    <property type="project" value="InterPro"/>
</dbReference>
<dbReference type="AlphaFoldDB" id="A0A4D7AYU6"/>
<keyword evidence="2" id="KW-0573">Peptidoglycan synthesis</keyword>
<dbReference type="GO" id="GO:0140282">
    <property type="term" value="F:carbon-nitrogen ligase activity on lipid II"/>
    <property type="evidence" value="ECO:0007669"/>
    <property type="project" value="UniProtKB-UniRule"/>
</dbReference>
<keyword evidence="2" id="KW-0133">Cell shape</keyword>
<dbReference type="Gene3D" id="3.40.1190.10">
    <property type="entry name" value="Mur-like, catalytic domain"/>
    <property type="match status" value="1"/>
</dbReference>
<evidence type="ECO:0000313" key="6">
    <source>
        <dbReference type="Proteomes" id="UP000298642"/>
    </source>
</evidence>
<dbReference type="GO" id="GO:0005524">
    <property type="term" value="F:ATP binding"/>
    <property type="evidence" value="ECO:0007669"/>
    <property type="project" value="UniProtKB-UniRule"/>
</dbReference>
<dbReference type="Pfam" id="PF08353">
    <property type="entry name" value="MurT_C"/>
    <property type="match status" value="1"/>
</dbReference>
<protein>
    <recommendedName>
        <fullName evidence="2">Lipid II isoglutaminyl synthase (glutamine-hydrolyzing) subunit MurT</fullName>
        <ecNumber evidence="2">6.3.5.13</ecNumber>
    </recommendedName>
</protein>
<evidence type="ECO:0000259" key="4">
    <source>
        <dbReference type="Pfam" id="PF08353"/>
    </source>
</evidence>
<comment type="catalytic activity">
    <reaction evidence="2">
        <text>beta-D-GlcNAc-(1-&gt;4)-Mur2Ac(oyl-L-Ala-gamma-D-Glu-L-Lys-D-Ala-D-Ala)-di-trans,octa-cis-undecaprenyl diphosphate + ATP = beta-D-GlcNAc-(1-&gt;4)-Mur2Ac(oyl-L-Ala-gamma-D-O-P-Glu-L-Lys-D-Ala-D-Ala)-di-trans,octa-cis-undecaprenyl diphosphate + ADP</text>
        <dbReference type="Rhea" id="RHEA:59488"/>
        <dbReference type="ChEBI" id="CHEBI:30616"/>
        <dbReference type="ChEBI" id="CHEBI:60033"/>
        <dbReference type="ChEBI" id="CHEBI:143132"/>
        <dbReference type="ChEBI" id="CHEBI:456216"/>
    </reaction>
</comment>
<proteinExistence type="inferred from homology"/>
<keyword evidence="2" id="KW-0436">Ligase</keyword>
<gene>
    <name evidence="2" type="primary">murT</name>
    <name evidence="5" type="ORF">EIO64_09735</name>
</gene>
<evidence type="ECO:0000256" key="2">
    <source>
        <dbReference type="HAMAP-Rule" id="MF_02214"/>
    </source>
</evidence>
<reference evidence="6" key="1">
    <citation type="submission" date="2018-12" db="EMBL/GenBank/DDBJ databases">
        <title>Dusodibacter welbiota gen. nov., sp. nov., isolated from human faeces and emended description of the Oscillibacter genus.</title>
        <authorList>
            <person name="Le Roy T."/>
            <person name="Van der Smissen P."/>
            <person name="Delzenne N."/>
            <person name="Muccioli G."/>
            <person name="Collet J.F."/>
            <person name="Cani P.D."/>
        </authorList>
    </citation>
    <scope>NUCLEOTIDE SEQUENCE [LARGE SCALE GENOMIC DNA]</scope>
    <source>
        <strain evidence="6">J115</strain>
    </source>
</reference>
<dbReference type="Pfam" id="PF08245">
    <property type="entry name" value="Mur_ligase_M"/>
    <property type="match status" value="1"/>
</dbReference>
<comment type="pathway">
    <text evidence="1 2">Cell wall biogenesis; peptidoglycan biosynthesis.</text>
</comment>
<dbReference type="InterPro" id="IPR013564">
    <property type="entry name" value="MurT_C"/>
</dbReference>
<evidence type="ECO:0000256" key="1">
    <source>
        <dbReference type="ARBA" id="ARBA00004752"/>
    </source>
</evidence>
<dbReference type="EC" id="6.3.5.13" evidence="2"/>
<keyword evidence="6" id="KW-1185">Reference proteome</keyword>
<keyword evidence="2" id="KW-0961">Cell wall biogenesis/degradation</keyword>
<dbReference type="Proteomes" id="UP000298642">
    <property type="component" value="Chromosome"/>
</dbReference>
<dbReference type="GO" id="GO:0008360">
    <property type="term" value="P:regulation of cell shape"/>
    <property type="evidence" value="ECO:0007669"/>
    <property type="project" value="UniProtKB-KW"/>
</dbReference>
<comment type="catalytic activity">
    <reaction evidence="2">
        <text>beta-D-GlcNAc-(1-&gt;4)-Mur2Ac(oyl-L-Ala-gamma-D-Glu-L-Lys-D-Ala-D-Ala)-di-trans,octa-cis-undecaprenyl diphosphate + L-glutamine + ATP + H2O = beta-D-GlcNAc-(1-&gt;4)-Mur2Ac(oyl-L-Ala-D-isoglutaminyl-L-Lys-D-Ala-D-Ala)-di-trans,octa-cis-undecaprenyl diphosphate + L-glutamate + ADP + phosphate + H(+)</text>
        <dbReference type="Rhea" id="RHEA:57928"/>
        <dbReference type="ChEBI" id="CHEBI:15377"/>
        <dbReference type="ChEBI" id="CHEBI:15378"/>
        <dbReference type="ChEBI" id="CHEBI:29985"/>
        <dbReference type="ChEBI" id="CHEBI:30616"/>
        <dbReference type="ChEBI" id="CHEBI:43474"/>
        <dbReference type="ChEBI" id="CHEBI:58359"/>
        <dbReference type="ChEBI" id="CHEBI:60033"/>
        <dbReference type="ChEBI" id="CHEBI:62233"/>
        <dbReference type="ChEBI" id="CHEBI:456216"/>
        <dbReference type="EC" id="6.3.5.13"/>
    </reaction>
</comment>
<organism evidence="5 6">
    <name type="scientific">Dysosmobacter welbionis</name>
    <dbReference type="NCBI Taxonomy" id="2093857"/>
    <lineage>
        <taxon>Bacteria</taxon>
        <taxon>Bacillati</taxon>
        <taxon>Bacillota</taxon>
        <taxon>Clostridia</taxon>
        <taxon>Eubacteriales</taxon>
        <taxon>Oscillospiraceae</taxon>
        <taxon>Dysosmobacter</taxon>
    </lineage>
</organism>
<evidence type="ECO:0000259" key="3">
    <source>
        <dbReference type="Pfam" id="PF08245"/>
    </source>
</evidence>
<keyword evidence="2" id="KW-0067">ATP-binding</keyword>
<dbReference type="PANTHER" id="PTHR23135:SF7">
    <property type="entry name" value="LIPID II ISOGLUTAMINYL SYNTHASE (GLUTAMINE-HYDROLYZING) SUBUNIT MURT"/>
    <property type="match status" value="1"/>
</dbReference>
<feature type="binding site" evidence="2">
    <location>
        <position position="208"/>
    </location>
    <ligand>
        <name>Zn(2+)</name>
        <dbReference type="ChEBI" id="CHEBI:29105"/>
    </ligand>
</feature>
<keyword evidence="2" id="KW-0479">Metal-binding</keyword>
<name>A0A4D7AYU6_9FIRM</name>
<dbReference type="KEGG" id="obj:EIO64_09735"/>
<comment type="catalytic activity">
    <reaction evidence="2">
        <text>beta-D-GlcNAc-(1-&gt;4)-Mur2Ac(oyl-L-Ala-gamma-D-O-P-Glu-L-Lys-D-Ala-D-Ala)-di-trans,octa-cis-undecaprenyl diphosphate + NH4(+) = beta-D-GlcNAc-(1-&gt;4)-Mur2Ac(oyl-L-Ala-D-isoglutaminyl-L-Lys-D-Ala-D-Ala)-di-trans,octa-cis-undecaprenyl diphosphate + phosphate + H(+)</text>
        <dbReference type="Rhea" id="RHEA:57932"/>
        <dbReference type="ChEBI" id="CHEBI:15378"/>
        <dbReference type="ChEBI" id="CHEBI:28938"/>
        <dbReference type="ChEBI" id="CHEBI:43474"/>
        <dbReference type="ChEBI" id="CHEBI:62233"/>
        <dbReference type="ChEBI" id="CHEBI:143132"/>
    </reaction>
</comment>
<feature type="binding site" evidence="2">
    <location>
        <position position="227"/>
    </location>
    <ligand>
        <name>Zn(2+)</name>
        <dbReference type="ChEBI" id="CHEBI:29105"/>
    </ligand>
</feature>
<accession>A0A4D7AYU6</accession>
<dbReference type="HAMAP" id="MF_02214">
    <property type="entry name" value="Lipid_II_synth_MurT"/>
    <property type="match status" value="1"/>
</dbReference>
<dbReference type="GO" id="GO:0008270">
    <property type="term" value="F:zinc ion binding"/>
    <property type="evidence" value="ECO:0007669"/>
    <property type="project" value="UniProtKB-UniRule"/>
</dbReference>
<comment type="caution">
    <text evidence="2">Lacks conserved residue(s) required for the propagation of feature annotation.</text>
</comment>
<comment type="similarity">
    <text evidence="2">Belongs to the MurCDEF family. MurT subfamily.</text>
</comment>
<feature type="binding site" evidence="2">
    <location>
        <position position="205"/>
    </location>
    <ligand>
        <name>Zn(2+)</name>
        <dbReference type="ChEBI" id="CHEBI:29105"/>
    </ligand>
</feature>
<dbReference type="EMBL" id="CP034413">
    <property type="protein sequence ID" value="QCI59457.1"/>
    <property type="molecule type" value="Genomic_DNA"/>
</dbReference>
<dbReference type="PANTHER" id="PTHR23135">
    <property type="entry name" value="MUR LIGASE FAMILY MEMBER"/>
    <property type="match status" value="1"/>
</dbReference>
<feature type="domain" description="Mur ligase central" evidence="3">
    <location>
        <begin position="51"/>
        <end position="172"/>
    </location>
</feature>
<comment type="function">
    <text evidence="2">The lipid II isoglutaminyl synthase complex catalyzes the formation of alpha-D-isoglutamine in the cell wall lipid II stem peptide. The MurT subunit catalyzes the ATP-dependent amidation of D-glutamate residue of lipid II, converting it to an isoglutamine residue.</text>
</comment>
<keyword evidence="2" id="KW-0547">Nucleotide-binding</keyword>
<dbReference type="InterPro" id="IPR043703">
    <property type="entry name" value="Lipid_II_synth_MurT"/>
</dbReference>
<evidence type="ECO:0000313" key="5">
    <source>
        <dbReference type="EMBL" id="QCI59457.1"/>
    </source>
</evidence>
<comment type="subunit">
    <text evidence="2">Forms a heterodimer with GatD.</text>
</comment>
<dbReference type="InterPro" id="IPR013221">
    <property type="entry name" value="Mur_ligase_cen"/>
</dbReference>